<comment type="caution">
    <text evidence="1">The sequence shown here is derived from an EMBL/GenBank/DDBJ whole genome shotgun (WGS) entry which is preliminary data.</text>
</comment>
<dbReference type="AlphaFoldDB" id="A0A8S9ZI24"/>
<dbReference type="OrthoDB" id="6432358at2759"/>
<sequence>MTENERLKYLHKQLILNNSEYLIKLKEAISKELNARNELIKDKNIINLNNNNLKINLIQKNNKEENNLIIKNNEVSLIEANNYYEEDDDDDDSYTKDNWPISKEEENEIIPWRNKFNKELFNLNNWNCNRKQIIISYKQYKNLIEKIKKYENNIINSNLSLPCSSSSSSLFNNNFTKKLLLKYKIVKIGLIEMLIEKKDSKRFIIYYEKIFDVLYKIHMDTRHGRSMSMYSLIKSKKIEYKRFFNFFEKTIGCRYCPYKKIIKENIKVTNALRSHLKKYHLNILKQARINDSLKLEERN</sequence>
<organism evidence="1 2">
    <name type="scientific">Meloidogyne graminicola</name>
    <dbReference type="NCBI Taxonomy" id="189291"/>
    <lineage>
        <taxon>Eukaryota</taxon>
        <taxon>Metazoa</taxon>
        <taxon>Ecdysozoa</taxon>
        <taxon>Nematoda</taxon>
        <taxon>Chromadorea</taxon>
        <taxon>Rhabditida</taxon>
        <taxon>Tylenchina</taxon>
        <taxon>Tylenchomorpha</taxon>
        <taxon>Tylenchoidea</taxon>
        <taxon>Meloidogynidae</taxon>
        <taxon>Meloidogyninae</taxon>
        <taxon>Meloidogyne</taxon>
    </lineage>
</organism>
<reference evidence="1" key="1">
    <citation type="journal article" date="2020" name="Ecol. Evol.">
        <title>Genome structure and content of the rice root-knot nematode (Meloidogyne graminicola).</title>
        <authorList>
            <person name="Phan N.T."/>
            <person name="Danchin E.G.J."/>
            <person name="Klopp C."/>
            <person name="Perfus-Barbeoch L."/>
            <person name="Kozlowski D.K."/>
            <person name="Koutsovoulos G.D."/>
            <person name="Lopez-Roques C."/>
            <person name="Bouchez O."/>
            <person name="Zahm M."/>
            <person name="Besnard G."/>
            <person name="Bellafiore S."/>
        </authorList>
    </citation>
    <scope>NUCLEOTIDE SEQUENCE</scope>
    <source>
        <strain evidence="1">VN-18</strain>
    </source>
</reference>
<dbReference type="EMBL" id="JABEBT010000087">
    <property type="protein sequence ID" value="KAF7633022.1"/>
    <property type="molecule type" value="Genomic_DNA"/>
</dbReference>
<keyword evidence="2" id="KW-1185">Reference proteome</keyword>
<evidence type="ECO:0000313" key="2">
    <source>
        <dbReference type="Proteomes" id="UP000605970"/>
    </source>
</evidence>
<evidence type="ECO:0000313" key="1">
    <source>
        <dbReference type="EMBL" id="KAF7633022.1"/>
    </source>
</evidence>
<protein>
    <submittedName>
        <fullName evidence="1">Uncharacterized protein</fullName>
    </submittedName>
</protein>
<accession>A0A8S9ZI24</accession>
<dbReference type="Proteomes" id="UP000605970">
    <property type="component" value="Unassembled WGS sequence"/>
</dbReference>
<proteinExistence type="predicted"/>
<gene>
    <name evidence="1" type="ORF">Mgra_00007603</name>
</gene>
<name>A0A8S9ZI24_9BILA</name>